<dbReference type="CDD" id="cd03890">
    <property type="entry name" value="M20_pepD"/>
    <property type="match status" value="1"/>
</dbReference>
<evidence type="ECO:0000256" key="2">
    <source>
        <dbReference type="ARBA" id="ARBA00001947"/>
    </source>
</evidence>
<keyword evidence="8" id="KW-0170">Cobalt</keyword>
<evidence type="ECO:0000256" key="13">
    <source>
        <dbReference type="ARBA" id="ARBA00071271"/>
    </source>
</evidence>
<dbReference type="GO" id="GO:0005829">
    <property type="term" value="C:cytosol"/>
    <property type="evidence" value="ECO:0007669"/>
    <property type="project" value="TreeGrafter"/>
</dbReference>
<evidence type="ECO:0000256" key="3">
    <source>
        <dbReference type="ARBA" id="ARBA00022670"/>
    </source>
</evidence>
<comment type="similarity">
    <text evidence="12">Belongs to the peptidase M20C family.</text>
</comment>
<dbReference type="GO" id="GO:0070573">
    <property type="term" value="F:metallodipeptidase activity"/>
    <property type="evidence" value="ECO:0007669"/>
    <property type="project" value="TreeGrafter"/>
</dbReference>
<keyword evidence="6" id="KW-0862">Zinc</keyword>
<dbReference type="InterPro" id="IPR001160">
    <property type="entry name" value="Peptidase_M20C"/>
</dbReference>
<evidence type="ECO:0000259" key="18">
    <source>
        <dbReference type="Pfam" id="PF07687"/>
    </source>
</evidence>
<dbReference type="Proteomes" id="UP000050326">
    <property type="component" value="Unassembled WGS sequence"/>
</dbReference>
<keyword evidence="20" id="KW-1185">Reference proteome</keyword>
<dbReference type="GO" id="GO:0046872">
    <property type="term" value="F:metal ion binding"/>
    <property type="evidence" value="ECO:0007669"/>
    <property type="project" value="UniProtKB-KW"/>
</dbReference>
<dbReference type="EC" id="3.4.13.18" evidence="10"/>
<evidence type="ECO:0000256" key="8">
    <source>
        <dbReference type="ARBA" id="ARBA00023285"/>
    </source>
</evidence>
<evidence type="ECO:0000313" key="20">
    <source>
        <dbReference type="Proteomes" id="UP000050326"/>
    </source>
</evidence>
<evidence type="ECO:0000256" key="16">
    <source>
        <dbReference type="ARBA" id="ARBA00077688"/>
    </source>
</evidence>
<dbReference type="PANTHER" id="PTHR43501">
    <property type="entry name" value="CYTOSOL NON-SPECIFIC DIPEPTIDASE"/>
    <property type="match status" value="1"/>
</dbReference>
<dbReference type="EMBL" id="LKET01000021">
    <property type="protein sequence ID" value="KPU45746.1"/>
    <property type="molecule type" value="Genomic_DNA"/>
</dbReference>
<dbReference type="PATRIC" id="fig|36849.3.peg.1047"/>
<keyword evidence="7" id="KW-0482">Metalloprotease</keyword>
<evidence type="ECO:0000256" key="4">
    <source>
        <dbReference type="ARBA" id="ARBA00022723"/>
    </source>
</evidence>
<dbReference type="PANTHER" id="PTHR43501:SF1">
    <property type="entry name" value="CYTOSOL NON-SPECIFIC DIPEPTIDASE"/>
    <property type="match status" value="1"/>
</dbReference>
<keyword evidence="3" id="KW-0645">Protease</keyword>
<name>A0A0P8X4P4_9CLOT</name>
<evidence type="ECO:0000256" key="12">
    <source>
        <dbReference type="ARBA" id="ARBA00061423"/>
    </source>
</evidence>
<dbReference type="FunFam" id="3.40.630.10:FF:000015">
    <property type="entry name" value="Aminoacyl-histidine dipeptidase PepD"/>
    <property type="match status" value="1"/>
</dbReference>
<feature type="domain" description="Peptidase M20 dimerisation" evidence="18">
    <location>
        <begin position="208"/>
        <end position="293"/>
    </location>
</feature>
<evidence type="ECO:0000256" key="15">
    <source>
        <dbReference type="ARBA" id="ARBA00076004"/>
    </source>
</evidence>
<proteinExistence type="inferred from homology"/>
<gene>
    <name evidence="19" type="primary">pepD</name>
    <name evidence="19" type="ORF">OXPF_09800</name>
</gene>
<evidence type="ECO:0000256" key="14">
    <source>
        <dbReference type="ARBA" id="ARBA00075285"/>
    </source>
</evidence>
<dbReference type="GO" id="GO:0006508">
    <property type="term" value="P:proteolysis"/>
    <property type="evidence" value="ECO:0007669"/>
    <property type="project" value="UniProtKB-KW"/>
</dbReference>
<dbReference type="FunFam" id="3.40.630.10:FF:000072">
    <property type="entry name" value="Aminoacyl-histidine dipeptidase"/>
    <property type="match status" value="1"/>
</dbReference>
<dbReference type="Gene3D" id="3.40.630.10">
    <property type="entry name" value="Zn peptidases"/>
    <property type="match status" value="2"/>
</dbReference>
<evidence type="ECO:0000256" key="9">
    <source>
        <dbReference type="ARBA" id="ARBA00036421"/>
    </source>
</evidence>
<dbReference type="PRINTS" id="PR00934">
    <property type="entry name" value="XHISDIPTASE"/>
</dbReference>
<dbReference type="InterPro" id="IPR011650">
    <property type="entry name" value="Peptidase_M20_dimer"/>
</dbReference>
<dbReference type="AlphaFoldDB" id="A0A0P8X4P4"/>
<evidence type="ECO:0000256" key="17">
    <source>
        <dbReference type="ARBA" id="ARBA00078074"/>
    </source>
</evidence>
<dbReference type="InterPro" id="IPR002933">
    <property type="entry name" value="Peptidase_M20"/>
</dbReference>
<sequence>MTDIYKGLDPEPVFKFFQEISSIPRGSGNEKAISDYMVEFARARNLHCIQDEALNIIIKKPGNFGYENAPTVIIQGHMDMVCDKNKETRHDFEKDPIKLRVEGDMLYANNTTLGADNGIAVAYGLALLDSKDIPHPPLEVLLTTEEETGLIGASALDMNNLTGKYLINIDSEEEGYLLAGCAGGVRTKHCIPISWEDVKDELEYYIISIKGLKGGHSGADIHLDRGNSNKLMGRALNQLQRSINYSVADINGGFKMNAIPREADAVVAIEPQDNAKFLEIIDDLRETLKNELRVTDSGFSLNTEKYQNDVKKVFSEDTKKKVIMSLLLIPNGVMSMSHEIQGLVVSSSNLGVVTTDEKEVCFESAVRSSVKSLKYYILSQTEAVAELLGAEFETSSDYPEWEFEPNSKLRTIFEEVYESMYGKNPVITAVHGGLECGLFKAKRPDLDMVSMGPNLYDVHTPNEHLSISSTRRVWEYLLEVLKSIK</sequence>
<accession>A0A0P8X4P4</accession>
<dbReference type="Pfam" id="PF07687">
    <property type="entry name" value="M20_dimer"/>
    <property type="match status" value="1"/>
</dbReference>
<dbReference type="SUPFAM" id="SSF53187">
    <property type="entry name" value="Zn-dependent exopeptidases"/>
    <property type="match status" value="1"/>
</dbReference>
<keyword evidence="5 19" id="KW-0378">Hydrolase</keyword>
<comment type="cofactor">
    <cofactor evidence="1">
        <name>Co(2+)</name>
        <dbReference type="ChEBI" id="CHEBI:48828"/>
    </cofactor>
</comment>
<dbReference type="PIRSF" id="PIRSF016599">
    <property type="entry name" value="Xaa-His_dipept"/>
    <property type="match status" value="1"/>
</dbReference>
<keyword evidence="4" id="KW-0479">Metal-binding</keyword>
<organism evidence="19 20">
    <name type="scientific">Oxobacter pfennigii</name>
    <dbReference type="NCBI Taxonomy" id="36849"/>
    <lineage>
        <taxon>Bacteria</taxon>
        <taxon>Bacillati</taxon>
        <taxon>Bacillota</taxon>
        <taxon>Clostridia</taxon>
        <taxon>Eubacteriales</taxon>
        <taxon>Clostridiaceae</taxon>
        <taxon>Oxobacter</taxon>
    </lineage>
</organism>
<dbReference type="NCBIfam" id="TIGR01893">
    <property type="entry name" value="aa-his-dipept"/>
    <property type="match status" value="1"/>
</dbReference>
<evidence type="ECO:0000313" key="19">
    <source>
        <dbReference type="EMBL" id="KPU45746.1"/>
    </source>
</evidence>
<evidence type="ECO:0000256" key="1">
    <source>
        <dbReference type="ARBA" id="ARBA00001941"/>
    </source>
</evidence>
<keyword evidence="19" id="KW-0224">Dipeptidase</keyword>
<evidence type="ECO:0000256" key="6">
    <source>
        <dbReference type="ARBA" id="ARBA00022833"/>
    </source>
</evidence>
<evidence type="ECO:0000256" key="7">
    <source>
        <dbReference type="ARBA" id="ARBA00023049"/>
    </source>
</evidence>
<comment type="caution">
    <text evidence="19">The sequence shown here is derived from an EMBL/GenBank/DDBJ whole genome shotgun (WGS) entry which is preliminary data.</text>
</comment>
<evidence type="ECO:0000256" key="10">
    <source>
        <dbReference type="ARBA" id="ARBA00038976"/>
    </source>
</evidence>
<comment type="cofactor">
    <cofactor evidence="2">
        <name>Zn(2+)</name>
        <dbReference type="ChEBI" id="CHEBI:29105"/>
    </cofactor>
</comment>
<dbReference type="Pfam" id="PF01546">
    <property type="entry name" value="Peptidase_M20"/>
    <property type="match status" value="1"/>
</dbReference>
<reference evidence="19 20" key="1">
    <citation type="submission" date="2015-09" db="EMBL/GenBank/DDBJ databases">
        <title>Genome sequence of Oxobacter pfennigii DSM 3222.</title>
        <authorList>
            <person name="Poehlein A."/>
            <person name="Bengelsdorf F.R."/>
            <person name="Schiel-Bengelsdorf B."/>
            <person name="Duerre P."/>
            <person name="Daniel R."/>
        </authorList>
    </citation>
    <scope>NUCLEOTIDE SEQUENCE [LARGE SCALE GENOMIC DNA]</scope>
    <source>
        <strain evidence="19 20">DSM 3222</strain>
    </source>
</reference>
<protein>
    <recommendedName>
        <fullName evidence="13">Cytosol non-specific dipeptidase</fullName>
        <ecNumber evidence="10">3.4.13.18</ecNumber>
    </recommendedName>
    <alternativeName>
        <fullName evidence="16">Aminoacyl-histidine dipeptidase</fullName>
    </alternativeName>
    <alternativeName>
        <fullName evidence="15">Beta-alanyl-histidine dipeptidase</fullName>
    </alternativeName>
    <alternativeName>
        <fullName evidence="14">Carnosinase</fullName>
    </alternativeName>
    <alternativeName>
        <fullName evidence="11">Peptidase D</fullName>
    </alternativeName>
    <alternativeName>
        <fullName evidence="17">Xaa-His dipeptidase</fullName>
    </alternativeName>
</protein>
<evidence type="ECO:0000256" key="11">
    <source>
        <dbReference type="ARBA" id="ARBA00044252"/>
    </source>
</evidence>
<dbReference type="STRING" id="36849.OXPF_09800"/>
<evidence type="ECO:0000256" key="5">
    <source>
        <dbReference type="ARBA" id="ARBA00022801"/>
    </source>
</evidence>
<comment type="catalytic activity">
    <reaction evidence="9">
        <text>Hydrolysis of dipeptides, preferentially hydrophobic dipeptides including prolyl amino acids.</text>
        <dbReference type="EC" id="3.4.13.18"/>
    </reaction>
</comment>